<protein>
    <submittedName>
        <fullName evidence="3">IS110 family transposase</fullName>
    </submittedName>
</protein>
<dbReference type="InterPro" id="IPR002525">
    <property type="entry name" value="Transp_IS110-like_N"/>
</dbReference>
<dbReference type="Pfam" id="PF01548">
    <property type="entry name" value="DEDD_Tnp_IS110"/>
    <property type="match status" value="1"/>
</dbReference>
<gene>
    <name evidence="3" type="ORF">KSX_66200</name>
    <name evidence="4" type="ORF">KSX_75490</name>
</gene>
<sequence length="405" mass="45406">MFYAGIDWSDTHHDVLVIDETGCQVNAPLRVSHSPDGLQKLHLFLQTITGPEGKENMACVVETSSGLLVTFLLEHGWSVYPVHPTTVDRRRAASGVKTDAIDAYLLAKTGRADFAELRRLTPDSAKIAELKALTRDQDALVQMQTRLVNQLTACLKAYYPVALDLFAKLQQRSTLLFLQTYPTLQAAQAASEEQITMVLKQAGHTSAAKVAPKIVERLHQPQLVASVITTRTKSRLALALIAQLLPLVEQIAEYEKVIEDLFLSHADSEIFSSLPRAGKRLAPRLLAEVGDDRKRYVDATSLQALAGTSPVIFQSGTYTRIHRRHACIKPLRNALHQFAWQTTQTEAWALEYYQRKRKEGKSHSVAVRALSNVWVRLIHAMWLKQECYQAATFERARLEHARRAA</sequence>
<dbReference type="NCBIfam" id="NF033542">
    <property type="entry name" value="transpos_IS110"/>
    <property type="match status" value="1"/>
</dbReference>
<dbReference type="Proteomes" id="UP000612362">
    <property type="component" value="Unassembled WGS sequence"/>
</dbReference>
<name>A0A8J3I9G8_9CHLR</name>
<dbReference type="GO" id="GO:0006313">
    <property type="term" value="P:DNA transposition"/>
    <property type="evidence" value="ECO:0007669"/>
    <property type="project" value="InterPro"/>
</dbReference>
<feature type="domain" description="Transposase IS110-like N-terminal" evidence="1">
    <location>
        <begin position="4"/>
        <end position="160"/>
    </location>
</feature>
<reference evidence="3" key="1">
    <citation type="submission" date="2020-10" db="EMBL/GenBank/DDBJ databases">
        <title>Taxonomic study of unclassified bacteria belonging to the class Ktedonobacteria.</title>
        <authorList>
            <person name="Yabe S."/>
            <person name="Wang C.M."/>
            <person name="Zheng Y."/>
            <person name="Sakai Y."/>
            <person name="Cavaletti L."/>
            <person name="Monciardini P."/>
            <person name="Donadio S."/>
        </authorList>
    </citation>
    <scope>NUCLEOTIDE SEQUENCE</scope>
    <source>
        <strain evidence="3">SOSP1-1</strain>
    </source>
</reference>
<organism evidence="3 5">
    <name type="scientific">Ktedonospora formicarum</name>
    <dbReference type="NCBI Taxonomy" id="2778364"/>
    <lineage>
        <taxon>Bacteria</taxon>
        <taxon>Bacillati</taxon>
        <taxon>Chloroflexota</taxon>
        <taxon>Ktedonobacteria</taxon>
        <taxon>Ktedonobacterales</taxon>
        <taxon>Ktedonobacteraceae</taxon>
        <taxon>Ktedonospora</taxon>
    </lineage>
</organism>
<dbReference type="InterPro" id="IPR003346">
    <property type="entry name" value="Transposase_20"/>
</dbReference>
<evidence type="ECO:0000313" key="5">
    <source>
        <dbReference type="Proteomes" id="UP000612362"/>
    </source>
</evidence>
<proteinExistence type="predicted"/>
<dbReference type="EMBL" id="BNJF01000005">
    <property type="protein sequence ID" value="GHO49386.1"/>
    <property type="molecule type" value="Genomic_DNA"/>
</dbReference>
<dbReference type="PANTHER" id="PTHR33055:SF3">
    <property type="entry name" value="PUTATIVE TRANSPOSASE FOR IS117-RELATED"/>
    <property type="match status" value="1"/>
</dbReference>
<dbReference type="RefSeq" id="WP_220197662.1">
    <property type="nucleotide sequence ID" value="NZ_BNJF01000004.1"/>
</dbReference>
<dbReference type="GO" id="GO:0004803">
    <property type="term" value="F:transposase activity"/>
    <property type="evidence" value="ECO:0007669"/>
    <property type="project" value="InterPro"/>
</dbReference>
<evidence type="ECO:0000259" key="2">
    <source>
        <dbReference type="Pfam" id="PF02371"/>
    </source>
</evidence>
<evidence type="ECO:0000313" key="3">
    <source>
        <dbReference type="EMBL" id="GHO48457.1"/>
    </source>
</evidence>
<evidence type="ECO:0000259" key="1">
    <source>
        <dbReference type="Pfam" id="PF01548"/>
    </source>
</evidence>
<feature type="domain" description="Transposase IS116/IS110/IS902 C-terminal" evidence="2">
    <location>
        <begin position="269"/>
        <end position="354"/>
    </location>
</feature>
<evidence type="ECO:0000313" key="4">
    <source>
        <dbReference type="EMBL" id="GHO49386.1"/>
    </source>
</evidence>
<comment type="caution">
    <text evidence="3">The sequence shown here is derived from an EMBL/GenBank/DDBJ whole genome shotgun (WGS) entry which is preliminary data.</text>
</comment>
<dbReference type="EMBL" id="BNJF01000004">
    <property type="protein sequence ID" value="GHO48457.1"/>
    <property type="molecule type" value="Genomic_DNA"/>
</dbReference>
<dbReference type="Pfam" id="PF02371">
    <property type="entry name" value="Transposase_20"/>
    <property type="match status" value="1"/>
</dbReference>
<keyword evidence="5" id="KW-1185">Reference proteome</keyword>
<dbReference type="GO" id="GO:0003677">
    <property type="term" value="F:DNA binding"/>
    <property type="evidence" value="ECO:0007669"/>
    <property type="project" value="InterPro"/>
</dbReference>
<accession>A0A8J3I9G8</accession>
<dbReference type="AlphaFoldDB" id="A0A8J3I9G8"/>
<dbReference type="PANTHER" id="PTHR33055">
    <property type="entry name" value="TRANSPOSASE FOR INSERTION SEQUENCE ELEMENT IS1111A"/>
    <property type="match status" value="1"/>
</dbReference>
<dbReference type="InterPro" id="IPR047650">
    <property type="entry name" value="Transpos_IS110"/>
</dbReference>